<feature type="non-terminal residue" evidence="1">
    <location>
        <position position="1"/>
    </location>
</feature>
<keyword evidence="2" id="KW-1185">Reference proteome</keyword>
<evidence type="ECO:0000313" key="2">
    <source>
        <dbReference type="Proteomes" id="UP000789901"/>
    </source>
</evidence>
<name>A0ABN7WS71_GIGMA</name>
<reference evidence="1 2" key="1">
    <citation type="submission" date="2021-06" db="EMBL/GenBank/DDBJ databases">
        <authorList>
            <person name="Kallberg Y."/>
            <person name="Tangrot J."/>
            <person name="Rosling A."/>
        </authorList>
    </citation>
    <scope>NUCLEOTIDE SEQUENCE [LARGE SCALE GENOMIC DNA]</scope>
    <source>
        <strain evidence="1 2">120-4 pot B 10/14</strain>
    </source>
</reference>
<proteinExistence type="predicted"/>
<dbReference type="Proteomes" id="UP000789901">
    <property type="component" value="Unassembled WGS sequence"/>
</dbReference>
<organism evidence="1 2">
    <name type="scientific">Gigaspora margarita</name>
    <dbReference type="NCBI Taxonomy" id="4874"/>
    <lineage>
        <taxon>Eukaryota</taxon>
        <taxon>Fungi</taxon>
        <taxon>Fungi incertae sedis</taxon>
        <taxon>Mucoromycota</taxon>
        <taxon>Glomeromycotina</taxon>
        <taxon>Glomeromycetes</taxon>
        <taxon>Diversisporales</taxon>
        <taxon>Gigasporaceae</taxon>
        <taxon>Gigaspora</taxon>
    </lineage>
</organism>
<accession>A0ABN7WS71</accession>
<dbReference type="EMBL" id="CAJVQB010059688">
    <property type="protein sequence ID" value="CAG8839079.1"/>
    <property type="molecule type" value="Genomic_DNA"/>
</dbReference>
<sequence length="54" mass="6200">LVRTTPVLQRNKSVLDLESELTSLPSYRSKDMDLLGCFLYIPDETDELAKNNEK</sequence>
<evidence type="ECO:0000313" key="1">
    <source>
        <dbReference type="EMBL" id="CAG8839079.1"/>
    </source>
</evidence>
<gene>
    <name evidence="1" type="ORF">GMARGA_LOCUS34287</name>
</gene>
<protein>
    <submittedName>
        <fullName evidence="1">7756_t:CDS:1</fullName>
    </submittedName>
</protein>
<comment type="caution">
    <text evidence="1">The sequence shown here is derived from an EMBL/GenBank/DDBJ whole genome shotgun (WGS) entry which is preliminary data.</text>
</comment>